<feature type="signal peptide" evidence="7">
    <location>
        <begin position="1"/>
        <end position="19"/>
    </location>
</feature>
<keyword evidence="2 6" id="KW-0812">Transmembrane</keyword>
<keyword evidence="7" id="KW-0732">Signal</keyword>
<feature type="transmembrane region" description="Helical" evidence="6">
    <location>
        <begin position="1023"/>
        <end position="1042"/>
    </location>
</feature>
<feature type="transmembrane region" description="Helical" evidence="6">
    <location>
        <begin position="1139"/>
        <end position="1168"/>
    </location>
</feature>
<feature type="transmembrane region" description="Helical" evidence="6">
    <location>
        <begin position="1062"/>
        <end position="1086"/>
    </location>
</feature>
<dbReference type="PROSITE" id="PS50261">
    <property type="entry name" value="G_PROTEIN_RECEP_F2_4"/>
    <property type="match status" value="1"/>
</dbReference>
<name>A0A8D8P6T9_CULPI</name>
<dbReference type="EMBL" id="HBUE01218864">
    <property type="protein sequence ID" value="CAG6538590.1"/>
    <property type="molecule type" value="Transcribed_RNA"/>
</dbReference>
<protein>
    <submittedName>
        <fullName evidence="10">Adhesion G-protein coupled receptor G4</fullName>
    </submittedName>
</protein>
<evidence type="ECO:0000256" key="7">
    <source>
        <dbReference type="SAM" id="SignalP"/>
    </source>
</evidence>
<dbReference type="Gene3D" id="1.20.1070.10">
    <property type="entry name" value="Rhodopsin 7-helix transmembrane proteins"/>
    <property type="match status" value="1"/>
</dbReference>
<dbReference type="SMART" id="SM00303">
    <property type="entry name" value="GPS"/>
    <property type="match status" value="1"/>
</dbReference>
<keyword evidence="4 6" id="KW-0472">Membrane</keyword>
<dbReference type="Pfam" id="PF01825">
    <property type="entry name" value="GPS"/>
    <property type="match status" value="1"/>
</dbReference>
<evidence type="ECO:0000256" key="5">
    <source>
        <dbReference type="ARBA" id="ARBA00023157"/>
    </source>
</evidence>
<evidence type="ECO:0000256" key="4">
    <source>
        <dbReference type="ARBA" id="ARBA00023136"/>
    </source>
</evidence>
<evidence type="ECO:0000256" key="1">
    <source>
        <dbReference type="ARBA" id="ARBA00004141"/>
    </source>
</evidence>
<evidence type="ECO:0000256" key="2">
    <source>
        <dbReference type="ARBA" id="ARBA00022692"/>
    </source>
</evidence>
<dbReference type="Pfam" id="PF00002">
    <property type="entry name" value="7tm_2"/>
    <property type="match status" value="1"/>
</dbReference>
<feature type="domain" description="GAIN-B" evidence="8">
    <location>
        <begin position="804"/>
        <end position="969"/>
    </location>
</feature>
<dbReference type="InterPro" id="IPR000832">
    <property type="entry name" value="GPCR_2_secretin-like"/>
</dbReference>
<keyword evidence="10" id="KW-0675">Receptor</keyword>
<comment type="subcellular location">
    <subcellularLocation>
        <location evidence="1">Membrane</location>
        <topology evidence="1">Multi-pass membrane protein</topology>
    </subcellularLocation>
</comment>
<dbReference type="InterPro" id="IPR017981">
    <property type="entry name" value="GPCR_2-like_7TM"/>
</dbReference>
<dbReference type="InterPro" id="IPR046338">
    <property type="entry name" value="GAIN_dom_sf"/>
</dbReference>
<evidence type="ECO:0000256" key="6">
    <source>
        <dbReference type="SAM" id="Phobius"/>
    </source>
</evidence>
<feature type="transmembrane region" description="Helical" evidence="6">
    <location>
        <begin position="985"/>
        <end position="1011"/>
    </location>
</feature>
<dbReference type="InterPro" id="IPR053066">
    <property type="entry name" value="ADGR_G7"/>
</dbReference>
<dbReference type="AlphaFoldDB" id="A0A8D8P6T9"/>
<feature type="chain" id="PRO_5036261638" evidence="7">
    <location>
        <begin position="20"/>
        <end position="1272"/>
    </location>
</feature>
<dbReference type="Gene3D" id="2.60.220.50">
    <property type="match status" value="1"/>
</dbReference>
<dbReference type="SUPFAM" id="SSF81321">
    <property type="entry name" value="Family A G protein-coupled receptor-like"/>
    <property type="match status" value="1"/>
</dbReference>
<keyword evidence="3 6" id="KW-1133">Transmembrane helix</keyword>
<evidence type="ECO:0000259" key="9">
    <source>
        <dbReference type="PROSITE" id="PS50261"/>
    </source>
</evidence>
<dbReference type="GO" id="GO:0004930">
    <property type="term" value="F:G protein-coupled receptor activity"/>
    <property type="evidence" value="ECO:0007669"/>
    <property type="project" value="InterPro"/>
</dbReference>
<dbReference type="InterPro" id="IPR057244">
    <property type="entry name" value="GAIN_B"/>
</dbReference>
<keyword evidence="5" id="KW-1015">Disulfide bond</keyword>
<evidence type="ECO:0000259" key="8">
    <source>
        <dbReference type="PROSITE" id="PS50221"/>
    </source>
</evidence>
<dbReference type="FunFam" id="1.20.1070.10:FF:000290">
    <property type="entry name" value="GG11888"/>
    <property type="match status" value="1"/>
</dbReference>
<accession>A0A8D8P6T9</accession>
<feature type="transmembrane region" description="Helical" evidence="6">
    <location>
        <begin position="1214"/>
        <end position="1236"/>
    </location>
</feature>
<dbReference type="EMBL" id="HBUE01325431">
    <property type="protein sequence ID" value="CAG6590605.1"/>
    <property type="molecule type" value="Transcribed_RNA"/>
</dbReference>
<feature type="transmembrane region" description="Helical" evidence="6">
    <location>
        <begin position="1189"/>
        <end position="1208"/>
    </location>
</feature>
<sequence length="1272" mass="142730">MSLAAVFIVLLSPSALAAAGAFITNDQCKQSDEFLWNRSVSISVDCGCPPHFVALRSNRTTASELCVMLTKGRVWSGGLCGSSGSGEDYYELAVDERIVLNELLRKANVTEFWISVRRDGAYGPPRKKLPGVDWGRPLNLAEDYDVELQQTPGECLLMDIRLNYSKARFDDCNRSYPQLCIYKAKEPLLQLYCEDPAELTTRYSHYQDTCFKIDSTQTVNPNASLYEVDSHRKFQLYHALHRRSKLHCDHTVIRSASVSKLQKALASVTPRINETSVVAILNDGTMALVDTFNCVAYQRQTQNFTQTPQLSLNFDRVHRRLLLTITNGRYLFRERPDRDPGAVCFTDADTDLLKKIKIQRKLWPPPGVRNSPEEPQQIYELKMQGDFPGQYWCEGHAVPNFTLIKSEKIVAQKKDADVHIYALQIRMRTLERDDFLQKSYLKQLVLGYGDYLDQFEDVKAVVGLLKRMQVMRVEEVDEGRKRLTVLLHVAVKNSERELEDSSDEEEEDLTGALPDDIRKHYRLKYALTAMFTRTSSSEYQFLGINSTDVCLPERFDTDGLTWPAAPIGHTVTPHHHLCLVESTGLPLRRKCIGDRTYGGVWQRLEGDPERCSQAVGAQTLALFRYHSNLEGHIEEVFGEIERVLDDSAVNLIPADVFYLSATVENIRTTLLGNDSSEIAAAGNKSNSYYCGLAGILSRVMDVNASVVFRSQAALNTTNILLDSADAIINQLSVANGSAEFLNSGSSFSCHGRNSLEAPRNGTLLFRTGKLILLIADPQIDDISGIALLRKNDTEDGDFDSYDTRLLTVDESEQDLLTLPNLEIAAFVPRSLLEKIEQLQSGMYENLNLTTNANATEPLRVVISIYFNDHIFRETTNGTISRANSKIISVTIPGYGSDLPGELPIFLREADANQSSVCGFWDFEPNGDGVEGSKWSFRGCTLAEQVDDVALCRCSHLTSFSRLCSDVQIVENVSVYQVFVGQQNNMVLTVISAIGCALSLLGVAMIFVTAILFPSWRTTANANILLQLSFAIAFEMIIFTFDGPDIDYSRPDTKIGCTLLGASFHYIILVTFMWMLVIAYLQFMRFVKVLGRLRPSHCILKATIISWGFPLIPVLIFASYDNTLYHKRDNISDICYPHGIALTYGLLLPIGLVLIANVASFLLIVYNVFRIPDNLTRSLDKSMTLSQLRLSMFLFFLLGLPWIFGMMVAVGAGSIFSYLFCLTAPLQGFIMFVYFILMEPTTRRLWLNKLAEMVGDKPKKNTFNESIKTTTLN</sequence>
<dbReference type="PROSITE" id="PS50221">
    <property type="entry name" value="GAIN_B"/>
    <property type="match status" value="1"/>
</dbReference>
<feature type="transmembrane region" description="Helical" evidence="6">
    <location>
        <begin position="1098"/>
        <end position="1119"/>
    </location>
</feature>
<dbReference type="CDD" id="cd15040">
    <property type="entry name" value="7tmB2_Adhesion"/>
    <property type="match status" value="1"/>
</dbReference>
<proteinExistence type="predicted"/>
<reference evidence="10" key="1">
    <citation type="submission" date="2021-05" db="EMBL/GenBank/DDBJ databases">
        <authorList>
            <person name="Alioto T."/>
            <person name="Alioto T."/>
            <person name="Gomez Garrido J."/>
        </authorList>
    </citation>
    <scope>NUCLEOTIDE SEQUENCE</scope>
</reference>
<feature type="domain" description="G-protein coupled receptors family 2 profile 2" evidence="9">
    <location>
        <begin position="987"/>
        <end position="1238"/>
    </location>
</feature>
<evidence type="ECO:0000313" key="10">
    <source>
        <dbReference type="EMBL" id="CAG6590605.1"/>
    </source>
</evidence>
<evidence type="ECO:0000256" key="3">
    <source>
        <dbReference type="ARBA" id="ARBA00022989"/>
    </source>
</evidence>
<dbReference type="PANTHER" id="PTHR47767">
    <property type="entry name" value="ADHESION G PROTEIN-COUPLED RECEPTOR G7"/>
    <property type="match status" value="1"/>
</dbReference>
<dbReference type="PANTHER" id="PTHR47767:SF1">
    <property type="entry name" value="ADHESION G PROTEIN-COUPLED RECEPTOR G7"/>
    <property type="match status" value="1"/>
</dbReference>
<organism evidence="10">
    <name type="scientific">Culex pipiens</name>
    <name type="common">House mosquito</name>
    <dbReference type="NCBI Taxonomy" id="7175"/>
    <lineage>
        <taxon>Eukaryota</taxon>
        <taxon>Metazoa</taxon>
        <taxon>Ecdysozoa</taxon>
        <taxon>Arthropoda</taxon>
        <taxon>Hexapoda</taxon>
        <taxon>Insecta</taxon>
        <taxon>Pterygota</taxon>
        <taxon>Neoptera</taxon>
        <taxon>Endopterygota</taxon>
        <taxon>Diptera</taxon>
        <taxon>Nematocera</taxon>
        <taxon>Culicoidea</taxon>
        <taxon>Culicidae</taxon>
        <taxon>Culicinae</taxon>
        <taxon>Culicini</taxon>
        <taxon>Culex</taxon>
        <taxon>Culex</taxon>
    </lineage>
</organism>
<dbReference type="GO" id="GO:0007166">
    <property type="term" value="P:cell surface receptor signaling pathway"/>
    <property type="evidence" value="ECO:0007669"/>
    <property type="project" value="InterPro"/>
</dbReference>
<dbReference type="InterPro" id="IPR000203">
    <property type="entry name" value="GPS"/>
</dbReference>
<dbReference type="GO" id="GO:0016020">
    <property type="term" value="C:membrane"/>
    <property type="evidence" value="ECO:0007669"/>
    <property type="project" value="UniProtKB-SubCell"/>
</dbReference>